<dbReference type="KEGG" id="ppd:Ppro_1555"/>
<dbReference type="EMBL" id="CP000482">
    <property type="protein sequence ID" value="ABK99170.1"/>
    <property type="molecule type" value="Genomic_DNA"/>
</dbReference>
<feature type="region of interest" description="Disordered" evidence="1">
    <location>
        <begin position="28"/>
        <end position="63"/>
    </location>
</feature>
<reference evidence="2 3" key="1">
    <citation type="submission" date="2006-10" db="EMBL/GenBank/DDBJ databases">
        <title>Complete sequence of chromosome of Pelobacter propionicus DSM 2379.</title>
        <authorList>
            <consortium name="US DOE Joint Genome Institute"/>
            <person name="Copeland A."/>
            <person name="Lucas S."/>
            <person name="Lapidus A."/>
            <person name="Barry K."/>
            <person name="Detter J.C."/>
            <person name="Glavina del Rio T."/>
            <person name="Hammon N."/>
            <person name="Israni S."/>
            <person name="Dalin E."/>
            <person name="Tice H."/>
            <person name="Pitluck S."/>
            <person name="Saunders E."/>
            <person name="Brettin T."/>
            <person name="Bruce D."/>
            <person name="Han C."/>
            <person name="Tapia R."/>
            <person name="Schmutz J."/>
            <person name="Larimer F."/>
            <person name="Land M."/>
            <person name="Hauser L."/>
            <person name="Kyrpides N."/>
            <person name="Kim E."/>
            <person name="Lovley D."/>
            <person name="Richardson P."/>
        </authorList>
    </citation>
    <scope>NUCLEOTIDE SEQUENCE [LARGE SCALE GENOMIC DNA]</scope>
    <source>
        <strain evidence="3">DSM 2379 / NBRC 103807 / OttBd1</strain>
    </source>
</reference>
<organism evidence="2 3">
    <name type="scientific">Pelobacter propionicus (strain DSM 2379 / NBRC 103807 / OttBd1)</name>
    <dbReference type="NCBI Taxonomy" id="338966"/>
    <lineage>
        <taxon>Bacteria</taxon>
        <taxon>Pseudomonadati</taxon>
        <taxon>Thermodesulfobacteriota</taxon>
        <taxon>Desulfuromonadia</taxon>
        <taxon>Desulfuromonadales</taxon>
        <taxon>Desulfuromonadaceae</taxon>
        <taxon>Pelobacter</taxon>
    </lineage>
</organism>
<gene>
    <name evidence="2" type="ordered locus">Ppro_1555</name>
</gene>
<dbReference type="STRING" id="338966.Ppro_1555"/>
<dbReference type="AlphaFoldDB" id="A1APA0"/>
<evidence type="ECO:0000313" key="2">
    <source>
        <dbReference type="EMBL" id="ABK99170.1"/>
    </source>
</evidence>
<accession>A1APA0</accession>
<protein>
    <submittedName>
        <fullName evidence="2">Uncharacterized protein</fullName>
    </submittedName>
</protein>
<name>A1APA0_PELPD</name>
<dbReference type="Proteomes" id="UP000006732">
    <property type="component" value="Chromosome"/>
</dbReference>
<evidence type="ECO:0000256" key="1">
    <source>
        <dbReference type="SAM" id="MobiDB-lite"/>
    </source>
</evidence>
<dbReference type="HOGENOM" id="CLU_2233962_0_0_7"/>
<evidence type="ECO:0000313" key="3">
    <source>
        <dbReference type="Proteomes" id="UP000006732"/>
    </source>
</evidence>
<sequence length="105" mass="11949">MHHAVETTLSRGLAVQPWRGPVFIYPRTTKQIDDDPGGHHMTLHPAQRPINRRPPQQAAAPDSWKRVVSETLRDLHIIPERFNGKVVVSFKDGGISYLEKSETFK</sequence>
<keyword evidence="3" id="KW-1185">Reference proteome</keyword>
<proteinExistence type="predicted"/>